<dbReference type="GeneID" id="40313645"/>
<reference evidence="2 3" key="1">
    <citation type="journal article" date="2018" name="BMC Genomics">
        <title>Genomic comparison of Trypanosoma conorhini and Trypanosoma rangeli to Trypanosoma cruzi strains of high and low virulence.</title>
        <authorList>
            <person name="Bradwell K.R."/>
            <person name="Koparde V.N."/>
            <person name="Matveyev A.V."/>
            <person name="Serrano M.G."/>
            <person name="Alves J.M."/>
            <person name="Parikh H."/>
            <person name="Huang B."/>
            <person name="Lee V."/>
            <person name="Espinosa-Alvarez O."/>
            <person name="Ortiz P.A."/>
            <person name="Costa-Martins A.G."/>
            <person name="Teixeira M.M."/>
            <person name="Buck G.A."/>
        </authorList>
    </citation>
    <scope>NUCLEOTIDE SEQUENCE [LARGE SCALE GENOMIC DNA]</scope>
    <source>
        <strain evidence="2 3">025E</strain>
    </source>
</reference>
<evidence type="ECO:0000313" key="2">
    <source>
        <dbReference type="EMBL" id="RNF27650.1"/>
    </source>
</evidence>
<keyword evidence="3" id="KW-1185">Reference proteome</keyword>
<keyword evidence="1" id="KW-0472">Membrane</keyword>
<keyword evidence="1" id="KW-0812">Transmembrane</keyword>
<comment type="caution">
    <text evidence="2">The sequence shown here is derived from an EMBL/GenBank/DDBJ whole genome shotgun (WGS) entry which is preliminary data.</text>
</comment>
<dbReference type="AlphaFoldDB" id="A0A422QCD8"/>
<organism evidence="2 3">
    <name type="scientific">Trypanosoma conorhini</name>
    <dbReference type="NCBI Taxonomy" id="83891"/>
    <lineage>
        <taxon>Eukaryota</taxon>
        <taxon>Discoba</taxon>
        <taxon>Euglenozoa</taxon>
        <taxon>Kinetoplastea</taxon>
        <taxon>Metakinetoplastina</taxon>
        <taxon>Trypanosomatida</taxon>
        <taxon>Trypanosomatidae</taxon>
        <taxon>Trypanosoma</taxon>
    </lineage>
</organism>
<keyword evidence="1" id="KW-1133">Transmembrane helix</keyword>
<sequence length="154" mass="18076">MTIPAPWCARCRLFFFYSHPQMPPFFAAVNSKGSYLARLSLYIYIYMYVYVCTCVQWMCARTCFPRFRTFEVAELPLFKCPLLLPFCTSFGCFSPRPRSEEDFWPGGGGTGKGWSRRSGSRLREASRRRWRMRIRRRRSVLSVSPSKRTNLPVP</sequence>
<accession>A0A422QCD8</accession>
<name>A0A422QCD8_9TRYP</name>
<evidence type="ECO:0000256" key="1">
    <source>
        <dbReference type="SAM" id="Phobius"/>
    </source>
</evidence>
<dbReference type="Proteomes" id="UP000284403">
    <property type="component" value="Unassembled WGS sequence"/>
</dbReference>
<gene>
    <name evidence="2" type="ORF">Tco025E_00034</name>
</gene>
<evidence type="ECO:0000313" key="3">
    <source>
        <dbReference type="Proteomes" id="UP000284403"/>
    </source>
</evidence>
<feature type="transmembrane region" description="Helical" evidence="1">
    <location>
        <begin position="41"/>
        <end position="60"/>
    </location>
</feature>
<proteinExistence type="predicted"/>
<dbReference type="RefSeq" id="XP_029232856.1">
    <property type="nucleotide sequence ID" value="XM_029366983.1"/>
</dbReference>
<protein>
    <submittedName>
        <fullName evidence="2">Uncharacterized protein</fullName>
    </submittedName>
</protein>
<dbReference type="EMBL" id="MKKU01000001">
    <property type="protein sequence ID" value="RNF27650.1"/>
    <property type="molecule type" value="Genomic_DNA"/>
</dbReference>